<evidence type="ECO:0000256" key="3">
    <source>
        <dbReference type="ARBA" id="ARBA00005386"/>
    </source>
</evidence>
<dbReference type="SUPFAM" id="SSF48452">
    <property type="entry name" value="TPR-like"/>
    <property type="match status" value="2"/>
</dbReference>
<feature type="domain" description="O-GlcNAc transferase C-terminal" evidence="14">
    <location>
        <begin position="603"/>
        <end position="754"/>
    </location>
</feature>
<comment type="pathway">
    <text evidence="2">Protein modification; protein glycosylation.</text>
</comment>
<keyword evidence="9 12" id="KW-0802">TPR repeat</keyword>
<evidence type="ECO:0000256" key="7">
    <source>
        <dbReference type="ARBA" id="ARBA00022679"/>
    </source>
</evidence>
<dbReference type="InterPro" id="IPR019734">
    <property type="entry name" value="TPR_rpt"/>
</dbReference>
<feature type="repeat" description="TPR" evidence="12">
    <location>
        <begin position="217"/>
        <end position="250"/>
    </location>
</feature>
<evidence type="ECO:0000256" key="12">
    <source>
        <dbReference type="PROSITE-ProRule" id="PRU00339"/>
    </source>
</evidence>
<dbReference type="SMART" id="SM00671">
    <property type="entry name" value="SEL1"/>
    <property type="match status" value="6"/>
</dbReference>
<dbReference type="Proteomes" id="UP000224006">
    <property type="component" value="Chromosome I"/>
</dbReference>
<dbReference type="UniPathway" id="UPA00378"/>
<evidence type="ECO:0000256" key="9">
    <source>
        <dbReference type="ARBA" id="ARBA00022803"/>
    </source>
</evidence>
<feature type="repeat" description="TPR" evidence="12">
    <location>
        <begin position="469"/>
        <end position="502"/>
    </location>
</feature>
<dbReference type="VEuPathDB" id="ToxoDB:BESB_007300"/>
<evidence type="ECO:0000259" key="14">
    <source>
        <dbReference type="Pfam" id="PF13844"/>
    </source>
</evidence>
<dbReference type="InterPro" id="IPR051939">
    <property type="entry name" value="Glycosyltr_41/O-GlcNAc_trsf"/>
</dbReference>
<dbReference type="InterPro" id="IPR011990">
    <property type="entry name" value="TPR-like_helical_dom_sf"/>
</dbReference>
<dbReference type="InterPro" id="IPR029489">
    <property type="entry name" value="OGT/SEC/SPY_C"/>
</dbReference>
<evidence type="ECO:0000256" key="5">
    <source>
        <dbReference type="ARBA" id="ARBA00019143"/>
    </source>
</evidence>
<keyword evidence="10" id="KW-0939">Gibberellin signaling pathway</keyword>
<dbReference type="Gene3D" id="3.40.50.11380">
    <property type="match status" value="1"/>
</dbReference>
<dbReference type="Pfam" id="PF13844">
    <property type="entry name" value="Glyco_transf_41"/>
    <property type="match status" value="2"/>
</dbReference>
<dbReference type="KEGG" id="bbes:BESB_007300"/>
<feature type="repeat" description="TPR" evidence="12">
    <location>
        <begin position="401"/>
        <end position="434"/>
    </location>
</feature>
<keyword evidence="8" id="KW-0677">Repeat</keyword>
<sequence length="979" mass="108411">MNEPEPLPSRTAQAAPPHTRRAASPSSASSSADSSASCDSSSSWPRSASSSPSSTSTTRSSAQSSKPAAPRAYPPPSTARNNHASPRGDPSSPASSPRAQPQEDDARRTGKQEEEEGRPAKLLSDLCASLPENAFVRDFLASCGVPPSADDLLKNAAFFNSGNRTQDALLLYDVGLKLYPEDANLWNCKGVSLRALGRLQEGLDCCREALRLDPGNANALNNIGVAFKERGELVQAVEHYRAALSANPEHATCRTNLAVALTDLGTKLKQEKKLQAALVCYTEALTADPSYAPCYYNLGVIHAETEDASTALQMYREAVRINPRYVEAHNNIGALYKNLGNLEDAIAFYEKALASNPNYQMSLSNMAVALTDLGTQQKSVEGPKTAIALYKKALIYNPYYADAYYNLGVAYADLFKFDKALVNYQLAVAFNPRCAEAYNNMGVIHKDRENTDQAVVCYKKALEINPDFSQTLNNLGVLYTCTGKIREAFQFAKRAIEVNPDYAEAYNNLGVLYRDQGEIEESVSAYDKCLALDPNSPNAFHNKLLALNYLEDLPDNEIYRISKIWGSQMLAHRTPYTSWKCPAISFSNLPASSESPSFATVSSASRVIRVGYIGPDFFTHSVSYFIHAPLLFHDKSKFHVTVYANVIREDEKTQMFKRLPDRWRSIVGVSDREAARRIRDDEIDVLVELAGHTAHNRLDVMSWKPAPVQLNWIGYPNTTGLATIDFRITDAVADPRDSTQKYVEELVRLPKCFICYQPPPDFAKHVDVKLPPVAENGVVTFGSFNNLAKLGKQARSFRVIETWSQILRAVPNSRLLVKARPFANEEMQQTFKAKFEAHGVSRDRIDTMALVPACMDHLMVYSLVDIALDSFPYAGTTTTCEALLMGVPVVSLRRPHIHAHNVGATLLVHYGLPELVADSPSEYVRLAVELAGAVERLKRYRHTIRAAVLEKASKQNAEKFTRDLEELYRQLLARKQPRA</sequence>
<protein>
    <recommendedName>
        <fullName evidence="5">Probable UDP-N-acetylglucosamine--peptide N-acetylglucosaminyltransferase SPINDLY</fullName>
        <ecNumber evidence="4">2.4.1.255</ecNumber>
    </recommendedName>
</protein>
<gene>
    <name evidence="15" type="ORF">BESB_007300</name>
</gene>
<feature type="repeat" description="TPR" evidence="12">
    <location>
        <begin position="258"/>
        <end position="291"/>
    </location>
</feature>
<dbReference type="GO" id="GO:0005634">
    <property type="term" value="C:nucleus"/>
    <property type="evidence" value="ECO:0007669"/>
    <property type="project" value="UniProtKB-SubCell"/>
</dbReference>
<keyword evidence="7 15" id="KW-0808">Transferase</keyword>
<dbReference type="EMBL" id="NWUJ01000001">
    <property type="protein sequence ID" value="PFH38388.1"/>
    <property type="molecule type" value="Genomic_DNA"/>
</dbReference>
<dbReference type="STRING" id="94643.A0A2A9MIM6"/>
<feature type="repeat" description="TPR" evidence="12">
    <location>
        <begin position="292"/>
        <end position="325"/>
    </location>
</feature>
<proteinExistence type="inferred from homology"/>
<feature type="compositionally biased region" description="Low complexity" evidence="13">
    <location>
        <begin position="14"/>
        <end position="65"/>
    </location>
</feature>
<keyword evidence="16" id="KW-1185">Reference proteome</keyword>
<dbReference type="EC" id="2.4.1.255" evidence="4"/>
<comment type="caution">
    <text evidence="15">The sequence shown here is derived from an EMBL/GenBank/DDBJ whole genome shotgun (WGS) entry which is preliminary data.</text>
</comment>
<keyword evidence="11" id="KW-0539">Nucleus</keyword>
<dbReference type="OrthoDB" id="420945at2759"/>
<dbReference type="Pfam" id="PF13374">
    <property type="entry name" value="TPR_10"/>
    <property type="match status" value="1"/>
</dbReference>
<evidence type="ECO:0000313" key="16">
    <source>
        <dbReference type="Proteomes" id="UP000224006"/>
    </source>
</evidence>
<dbReference type="RefSeq" id="XP_029222397.1">
    <property type="nucleotide sequence ID" value="XM_029359484.1"/>
</dbReference>
<comment type="similarity">
    <text evidence="3">Belongs to the glycosyltransferase 41 family. O-GlcNAc transferase subfamily.</text>
</comment>
<dbReference type="AlphaFoldDB" id="A0A2A9MIM6"/>
<feature type="domain" description="O-GlcNAc transferase C-terminal" evidence="14">
    <location>
        <begin position="778"/>
        <end position="949"/>
    </location>
</feature>
<feature type="repeat" description="TPR" evidence="12">
    <location>
        <begin position="503"/>
        <end position="536"/>
    </location>
</feature>
<name>A0A2A9MIM6_BESBE</name>
<feature type="repeat" description="TPR" evidence="12">
    <location>
        <begin position="183"/>
        <end position="216"/>
    </location>
</feature>
<dbReference type="Pfam" id="PF13424">
    <property type="entry name" value="TPR_12"/>
    <property type="match status" value="1"/>
</dbReference>
<evidence type="ECO:0000256" key="13">
    <source>
        <dbReference type="SAM" id="MobiDB-lite"/>
    </source>
</evidence>
<evidence type="ECO:0000256" key="11">
    <source>
        <dbReference type="ARBA" id="ARBA00023242"/>
    </source>
</evidence>
<dbReference type="SMART" id="SM00028">
    <property type="entry name" value="TPR"/>
    <property type="match status" value="11"/>
</dbReference>
<dbReference type="PANTHER" id="PTHR44835:SF1">
    <property type="entry name" value="PROTEIN O-GLCNAC TRANSFERASE"/>
    <property type="match status" value="1"/>
</dbReference>
<feature type="repeat" description="TPR" evidence="12">
    <location>
        <begin position="326"/>
        <end position="359"/>
    </location>
</feature>
<dbReference type="GO" id="GO:0097363">
    <property type="term" value="F:protein O-acetylglucosaminyltransferase activity"/>
    <property type="evidence" value="ECO:0007669"/>
    <property type="project" value="UniProtKB-EC"/>
</dbReference>
<organism evidence="15 16">
    <name type="scientific">Besnoitia besnoiti</name>
    <name type="common">Apicomplexan protozoan</name>
    <dbReference type="NCBI Taxonomy" id="94643"/>
    <lineage>
        <taxon>Eukaryota</taxon>
        <taxon>Sar</taxon>
        <taxon>Alveolata</taxon>
        <taxon>Apicomplexa</taxon>
        <taxon>Conoidasida</taxon>
        <taxon>Coccidia</taxon>
        <taxon>Eucoccidiorida</taxon>
        <taxon>Eimeriorina</taxon>
        <taxon>Sarcocystidae</taxon>
        <taxon>Besnoitia</taxon>
    </lineage>
</organism>
<dbReference type="InterPro" id="IPR006597">
    <property type="entry name" value="Sel1-like"/>
</dbReference>
<dbReference type="GeneID" id="40305792"/>
<feature type="region of interest" description="Disordered" evidence="13">
    <location>
        <begin position="1"/>
        <end position="120"/>
    </location>
</feature>
<evidence type="ECO:0000256" key="10">
    <source>
        <dbReference type="ARBA" id="ARBA00022941"/>
    </source>
</evidence>
<dbReference type="GO" id="GO:0009740">
    <property type="term" value="P:gibberellic acid mediated signaling pathway"/>
    <property type="evidence" value="ECO:0007669"/>
    <property type="project" value="UniProtKB-KW"/>
</dbReference>
<dbReference type="Gene3D" id="1.25.40.10">
    <property type="entry name" value="Tetratricopeptide repeat domain"/>
    <property type="match status" value="4"/>
</dbReference>
<feature type="repeat" description="TPR" evidence="12">
    <location>
        <begin position="435"/>
        <end position="468"/>
    </location>
</feature>
<dbReference type="Gene3D" id="3.40.50.2000">
    <property type="entry name" value="Glycogen Phosphorylase B"/>
    <property type="match status" value="1"/>
</dbReference>
<dbReference type="PANTHER" id="PTHR44835">
    <property type="entry name" value="UDP-N-ACETYLGLUCOSAMINE--PEPTIDE N-ACETYLGLUCOSAMINYLTRANSFERASE SPINDLY-RELATED"/>
    <property type="match status" value="1"/>
</dbReference>
<accession>A0A2A9MIM6</accession>
<reference evidence="15 16" key="1">
    <citation type="submission" date="2017-09" db="EMBL/GenBank/DDBJ databases">
        <title>Genome sequencing of Besnoitia besnoiti strain Bb-Ger1.</title>
        <authorList>
            <person name="Schares G."/>
            <person name="Venepally P."/>
            <person name="Lorenzi H.A."/>
        </authorList>
    </citation>
    <scope>NUCLEOTIDE SEQUENCE [LARGE SCALE GENOMIC DNA]</scope>
    <source>
        <strain evidence="15 16">Bb-Ger1</strain>
    </source>
</reference>
<comment type="subcellular location">
    <subcellularLocation>
        <location evidence="1">Nucleus</location>
    </subcellularLocation>
</comment>
<evidence type="ECO:0000256" key="6">
    <source>
        <dbReference type="ARBA" id="ARBA00022676"/>
    </source>
</evidence>
<dbReference type="SUPFAM" id="SSF53756">
    <property type="entry name" value="UDP-Glycosyltransferase/glycogen phosphorylase"/>
    <property type="match status" value="1"/>
</dbReference>
<dbReference type="Pfam" id="PF13181">
    <property type="entry name" value="TPR_8"/>
    <property type="match status" value="1"/>
</dbReference>
<dbReference type="PROSITE" id="PS50293">
    <property type="entry name" value="TPR_REGION"/>
    <property type="match status" value="7"/>
</dbReference>
<evidence type="ECO:0000313" key="15">
    <source>
        <dbReference type="EMBL" id="PFH38388.1"/>
    </source>
</evidence>
<evidence type="ECO:0000256" key="4">
    <source>
        <dbReference type="ARBA" id="ARBA00011970"/>
    </source>
</evidence>
<dbReference type="PROSITE" id="PS50005">
    <property type="entry name" value="TPR"/>
    <property type="match status" value="9"/>
</dbReference>
<keyword evidence="6" id="KW-0328">Glycosyltransferase</keyword>
<feature type="compositionally biased region" description="Low complexity" evidence="13">
    <location>
        <begin position="84"/>
        <end position="100"/>
    </location>
</feature>
<dbReference type="Pfam" id="PF00515">
    <property type="entry name" value="TPR_1"/>
    <property type="match status" value="4"/>
</dbReference>
<evidence type="ECO:0000256" key="2">
    <source>
        <dbReference type="ARBA" id="ARBA00004922"/>
    </source>
</evidence>
<evidence type="ECO:0000256" key="8">
    <source>
        <dbReference type="ARBA" id="ARBA00022737"/>
    </source>
</evidence>
<evidence type="ECO:0000256" key="1">
    <source>
        <dbReference type="ARBA" id="ARBA00004123"/>
    </source>
</evidence>